<dbReference type="Gene3D" id="1.10.10.10">
    <property type="entry name" value="Winged helix-like DNA-binding domain superfamily/Winged helix DNA-binding domain"/>
    <property type="match status" value="1"/>
</dbReference>
<dbReference type="Proteomes" id="UP000298347">
    <property type="component" value="Unassembled WGS sequence"/>
</dbReference>
<dbReference type="OrthoDB" id="107670at2"/>
<evidence type="ECO:0000256" key="1">
    <source>
        <dbReference type="ARBA" id="ARBA00009437"/>
    </source>
</evidence>
<organism evidence="6 7">
    <name type="scientific">Sporolactobacillus shoreae</name>
    <dbReference type="NCBI Taxonomy" id="1465501"/>
    <lineage>
        <taxon>Bacteria</taxon>
        <taxon>Bacillati</taxon>
        <taxon>Bacillota</taxon>
        <taxon>Bacilli</taxon>
        <taxon>Bacillales</taxon>
        <taxon>Sporolactobacillaceae</taxon>
        <taxon>Sporolactobacillus</taxon>
    </lineage>
</organism>
<dbReference type="InterPro" id="IPR036388">
    <property type="entry name" value="WH-like_DNA-bd_sf"/>
</dbReference>
<dbReference type="Pfam" id="PF03466">
    <property type="entry name" value="LysR_substrate"/>
    <property type="match status" value="1"/>
</dbReference>
<dbReference type="InterPro" id="IPR005119">
    <property type="entry name" value="LysR_subst-bd"/>
</dbReference>
<evidence type="ECO:0000313" key="7">
    <source>
        <dbReference type="Proteomes" id="UP000298347"/>
    </source>
</evidence>
<sequence>MDNRDWLILQRLYDKKNMTRTAQSLYISQPTLSHRLQQIEKEFGVTIVNRGRRGVQFTPQGEYLANIADRMLTLYRTAEEHVADMSEDVVGTLSIGVSDSFTHYKLPLLLKRFKDRYPKVEFKVVTHRSSDILQRVYRQEVYMGIIRGHYHWKGEKSLLFSERLCLISKDKIEVDKLPGLPRIDYRSDYELKASVDDWWATHFSEPPRISIEVDKADTCKEMVLSGLGYAIVPSLIISPQDHLESVDLLDSNGEPLLRETWLIYFKEMLTLNVVRAFIDFVVLPGALE</sequence>
<keyword evidence="3" id="KW-0238">DNA-binding</keyword>
<evidence type="ECO:0000259" key="5">
    <source>
        <dbReference type="PROSITE" id="PS50931"/>
    </source>
</evidence>
<dbReference type="CDD" id="cd05466">
    <property type="entry name" value="PBP2_LTTR_substrate"/>
    <property type="match status" value="1"/>
</dbReference>
<dbReference type="PANTHER" id="PTHR30126">
    <property type="entry name" value="HTH-TYPE TRANSCRIPTIONAL REGULATOR"/>
    <property type="match status" value="1"/>
</dbReference>
<evidence type="ECO:0000256" key="3">
    <source>
        <dbReference type="ARBA" id="ARBA00023125"/>
    </source>
</evidence>
<dbReference type="PROSITE" id="PS50931">
    <property type="entry name" value="HTH_LYSR"/>
    <property type="match status" value="1"/>
</dbReference>
<dbReference type="GO" id="GO:0000976">
    <property type="term" value="F:transcription cis-regulatory region binding"/>
    <property type="evidence" value="ECO:0007669"/>
    <property type="project" value="TreeGrafter"/>
</dbReference>
<dbReference type="Gene3D" id="3.40.190.290">
    <property type="match status" value="1"/>
</dbReference>
<evidence type="ECO:0000256" key="2">
    <source>
        <dbReference type="ARBA" id="ARBA00023015"/>
    </source>
</evidence>
<dbReference type="AlphaFoldDB" id="A0A4Z0GM30"/>
<protein>
    <submittedName>
        <fullName evidence="6">LysR family transcriptional regulator</fullName>
    </submittedName>
</protein>
<gene>
    <name evidence="6" type="ORF">E4665_10645</name>
</gene>
<dbReference type="PANTHER" id="PTHR30126:SF78">
    <property type="entry name" value="HTH LYSR-TYPE DOMAIN-CONTAINING PROTEIN"/>
    <property type="match status" value="1"/>
</dbReference>
<accession>A0A4Z0GM30</accession>
<dbReference type="RefSeq" id="WP_135348780.1">
    <property type="nucleotide sequence ID" value="NZ_SRJD01000011.1"/>
</dbReference>
<dbReference type="SUPFAM" id="SSF46785">
    <property type="entry name" value="Winged helix' DNA-binding domain"/>
    <property type="match status" value="1"/>
</dbReference>
<comment type="similarity">
    <text evidence="1">Belongs to the LysR transcriptional regulatory family.</text>
</comment>
<comment type="caution">
    <text evidence="6">The sequence shown here is derived from an EMBL/GenBank/DDBJ whole genome shotgun (WGS) entry which is preliminary data.</text>
</comment>
<dbReference type="Pfam" id="PF00126">
    <property type="entry name" value="HTH_1"/>
    <property type="match status" value="1"/>
</dbReference>
<evidence type="ECO:0000256" key="4">
    <source>
        <dbReference type="ARBA" id="ARBA00023163"/>
    </source>
</evidence>
<evidence type="ECO:0000313" key="6">
    <source>
        <dbReference type="EMBL" id="TGA97848.1"/>
    </source>
</evidence>
<dbReference type="PRINTS" id="PR00039">
    <property type="entry name" value="HTHLYSR"/>
</dbReference>
<keyword evidence="2" id="KW-0805">Transcription regulation</keyword>
<dbReference type="SUPFAM" id="SSF53850">
    <property type="entry name" value="Periplasmic binding protein-like II"/>
    <property type="match status" value="1"/>
</dbReference>
<dbReference type="InterPro" id="IPR000847">
    <property type="entry name" value="LysR_HTH_N"/>
</dbReference>
<proteinExistence type="inferred from homology"/>
<dbReference type="EMBL" id="SRJD01000011">
    <property type="protein sequence ID" value="TGA97848.1"/>
    <property type="molecule type" value="Genomic_DNA"/>
</dbReference>
<dbReference type="GO" id="GO:0003700">
    <property type="term" value="F:DNA-binding transcription factor activity"/>
    <property type="evidence" value="ECO:0007669"/>
    <property type="project" value="InterPro"/>
</dbReference>
<dbReference type="InterPro" id="IPR036390">
    <property type="entry name" value="WH_DNA-bd_sf"/>
</dbReference>
<name>A0A4Z0GM30_9BACL</name>
<keyword evidence="7" id="KW-1185">Reference proteome</keyword>
<feature type="domain" description="HTH lysR-type" evidence="5">
    <location>
        <begin position="1"/>
        <end position="58"/>
    </location>
</feature>
<reference evidence="6 7" key="1">
    <citation type="journal article" date="2015" name="Int. J. Syst. Evol. Microbiol.">
        <title>Sporolactobacillus shoreae sp. nov. and Sporolactobacillus spathodeae sp. nov., two spore-forming lactic acid bacteria isolated from tree barks in Thailand.</title>
        <authorList>
            <person name="Thamacharoensuk T."/>
            <person name="Kitahara M."/>
            <person name="Ohkuma M."/>
            <person name="Thongchul N."/>
            <person name="Tanasupawat S."/>
        </authorList>
    </citation>
    <scope>NUCLEOTIDE SEQUENCE [LARGE SCALE GENOMIC DNA]</scope>
    <source>
        <strain evidence="6 7">BK92</strain>
    </source>
</reference>
<keyword evidence="4" id="KW-0804">Transcription</keyword>